<sequence length="218" mass="24304">MATGRQAPPPRWRAPRIEGGGTSLQQIEGAAVLRLWIEGVVVLCQRIEGVVVLRQQIQGELHVQFESIHALAEPSTGIPGIHRFLPGRCREGRHLPQLRQVGIHLHLPRPATYPRRRQGTVRAQLSPARKPVPWDNVVIVAADKYGLESRLCSHIELKTVATTLSLADRHGCSSLKEACVKFIMYRGNLKSLMKTSDFEYLRTSCPALVNEFLAKVVT</sequence>
<dbReference type="EMBL" id="AF527809">
    <property type="protein sequence ID" value="AAM94334.1"/>
    <property type="molecule type" value="Genomic_DNA"/>
</dbReference>
<protein>
    <submittedName>
        <fullName evidence="4">Uncharacterized protein SB234M12.20</fullName>
    </submittedName>
</protein>
<feature type="region of interest" description="Disordered" evidence="2">
    <location>
        <begin position="1"/>
        <end position="20"/>
    </location>
</feature>
<evidence type="ECO:0000313" key="4">
    <source>
        <dbReference type="EMBL" id="AAM94334.1"/>
    </source>
</evidence>
<organism evidence="4">
    <name type="scientific">Sorghum bicolor</name>
    <name type="common">Sorghum</name>
    <name type="synonym">Sorghum vulgare</name>
    <dbReference type="NCBI Taxonomy" id="4558"/>
    <lineage>
        <taxon>Eukaryota</taxon>
        <taxon>Viridiplantae</taxon>
        <taxon>Streptophyta</taxon>
        <taxon>Embryophyta</taxon>
        <taxon>Tracheophyta</taxon>
        <taxon>Spermatophyta</taxon>
        <taxon>Magnoliopsida</taxon>
        <taxon>Liliopsida</taxon>
        <taxon>Poales</taxon>
        <taxon>Poaceae</taxon>
        <taxon>PACMAD clade</taxon>
        <taxon>Panicoideae</taxon>
        <taxon>Andropogonodae</taxon>
        <taxon>Andropogoneae</taxon>
        <taxon>Sorghinae</taxon>
        <taxon>Sorghum</taxon>
    </lineage>
</organism>
<evidence type="ECO:0000256" key="2">
    <source>
        <dbReference type="SAM" id="MobiDB-lite"/>
    </source>
</evidence>
<comment type="similarity">
    <text evidence="1">Belongs to the Tdpoz family.</text>
</comment>
<feature type="domain" description="BPM/SPOP BACK" evidence="3">
    <location>
        <begin position="159"/>
        <end position="213"/>
    </location>
</feature>
<gene>
    <name evidence="4" type="primary">SB234M12.20</name>
</gene>
<name>Q8LJW4_SORBI</name>
<evidence type="ECO:0000256" key="1">
    <source>
        <dbReference type="ARBA" id="ARBA00010846"/>
    </source>
</evidence>
<dbReference type="AlphaFoldDB" id="Q8LJW4"/>
<dbReference type="Gene3D" id="1.25.40.420">
    <property type="match status" value="1"/>
</dbReference>
<accession>Q8LJW4</accession>
<dbReference type="InterPro" id="IPR056423">
    <property type="entry name" value="BACK_BPM_SPOP"/>
</dbReference>
<reference evidence="4" key="1">
    <citation type="journal article" date="2002" name="Genome Res.">
        <title>Mosaic organization of orthologous sequences in grass genomes.</title>
        <authorList>
            <person name="Song R."/>
            <person name="Llaca V."/>
            <person name="Messing J."/>
        </authorList>
    </citation>
    <scope>NUCLEOTIDE SEQUENCE</scope>
</reference>
<evidence type="ECO:0000259" key="3">
    <source>
        <dbReference type="Pfam" id="PF24570"/>
    </source>
</evidence>
<proteinExistence type="inferred from homology"/>
<dbReference type="Pfam" id="PF24570">
    <property type="entry name" value="BACK_BPM_SPOP"/>
    <property type="match status" value="1"/>
</dbReference>